<dbReference type="InterPro" id="IPR057664">
    <property type="entry name" value="CEP152_PLK4_bind"/>
</dbReference>
<feature type="region of interest" description="Disordered" evidence="2">
    <location>
        <begin position="1224"/>
        <end position="1272"/>
    </location>
</feature>
<evidence type="ECO:0000313" key="4">
    <source>
        <dbReference type="Ensembl" id="ENSOANP00000036815.1"/>
    </source>
</evidence>
<dbReference type="Pfam" id="PF25770">
    <property type="entry name" value="CC_CEP63-bind_CEP152"/>
    <property type="match status" value="1"/>
</dbReference>
<sequence>KSLSLALILLGSENGGSERKCERRLQQLLTDLPHDMLDDDLSSPELNSSRCSEEIPAGTHPSWEQITWNEHPVLPSPPNVSSGSGGAGSDFLGPRPGGYGAGRPRDGVNGGGLGPPVHLEHSDLYHLPEDFRPFTGAPEEFPRQQSPIGHFPDAQREQFQPFGPSRVPGGQPLGPYKVSYRPYSAPTQHDGPLTQDKEARKKGIFEELQQEFLGLTEQSAENMQVLQLQVLNKAKGRQLEELGEKLEESGRQVRYLNHQLAMVRDEKAGLTLSLQETQKLFQNGKEREVQLEGQVKILETEIQTLRTNEEQVAQKAGAAEAAVESLQQQLAELRRTDTLQRARERHEAVVTALRRKHEEQASSLQRELEVARVSLQEQKDLCCRLEAHVKQAERLHEESKLEKSEIISRLSRSLEESQQQCANLLRTGPVQEVGQLRFQLQQAQAARSLSDSMNKALQEELTELKEELALYESAAKLGVFPDDTGAEANADLTDSYVDLGIKQAGGREPHSINTIDWLGKSSLPRGPGALWGVERTRAPLLSRPSGERGKQVIIHEGSEHMFSPVTPCFLHPQERKAAEEKLKTTNQDLCNQIRQMIHDFDRDKQEAIERCERTYQQHHEVVKAQVREALLAKHCQEKERLLAAHEDKRLQLRADLDQVNKEMASVQECYLAVCREKDQLEATLRRSLCREQQLKEQLSKAHEESLSQLRAELEQKHRRALAAARSQWLRDREADVQRRNEGGVSSEEKQPKVWVPALFSACRVPREVLGERREEGVAGLPIGSADAEEQREDRPGSAGSRIQELEDQVLSLKRELELREGEVPALVRAELAKARVEWSKEKQEQILRIQEQNKADYREFLDGQRTKMSEMLSAAKEDCAKQKAELVAHKEAEFQARLDQKQREWLAQESQRVCLEVQQYEEAFLLELELLLGEIHEELVGGIQGPCPGGRPPPRSLPRQPGAQCLEQLRACVRKAYHGTLRQLLHRAKPDQGKVQSPPLSPPTEAQAPETVSAALPLLPSPPVHRGLGTVASADRKGQREISKALEDSCCGYCFPELARTKEECQDLRRKLEKACRQLQRVVRVHKAAMEKLEGEQASGFPEALSGCGNSSPRPGRESLSEGAADRAGLLGDRRGLEELRTQYIQAVDRIKGDMLRYIRESRERAAEILQAEVLRERQETARRVYKHFLLCVQQHLRDQGGEEGADRRILTVASQLGTIVKGLETPLPEGSRSESTPAGTFPRVRSVECGRGLGSWGGSRRRRGGRKGRDV</sequence>
<evidence type="ECO:0000313" key="5">
    <source>
        <dbReference type="Proteomes" id="UP000002279"/>
    </source>
</evidence>
<evidence type="ECO:0000256" key="1">
    <source>
        <dbReference type="SAM" id="Coils"/>
    </source>
</evidence>
<proteinExistence type="predicted"/>
<evidence type="ECO:0000256" key="2">
    <source>
        <dbReference type="SAM" id="MobiDB-lite"/>
    </source>
</evidence>
<dbReference type="PANTHER" id="PTHR10337">
    <property type="entry name" value="SHC TRANSFORMING PROTEIN"/>
    <property type="match status" value="1"/>
</dbReference>
<feature type="compositionally biased region" description="Basic and acidic residues" evidence="2">
    <location>
        <begin position="118"/>
        <end position="132"/>
    </location>
</feature>
<organism evidence="4 5">
    <name type="scientific">Ornithorhynchus anatinus</name>
    <name type="common">Duckbill platypus</name>
    <dbReference type="NCBI Taxonomy" id="9258"/>
    <lineage>
        <taxon>Eukaryota</taxon>
        <taxon>Metazoa</taxon>
        <taxon>Chordata</taxon>
        <taxon>Craniata</taxon>
        <taxon>Vertebrata</taxon>
        <taxon>Euteleostomi</taxon>
        <taxon>Mammalia</taxon>
        <taxon>Monotremata</taxon>
        <taxon>Ornithorhynchidae</taxon>
        <taxon>Ornithorhynchus</taxon>
    </lineage>
</organism>
<dbReference type="InterPro" id="IPR051235">
    <property type="entry name" value="CEP152/SHC-Transforming"/>
</dbReference>
<dbReference type="OMA" id="XDMLRYI"/>
<reference evidence="4" key="2">
    <citation type="submission" date="2025-09" db="UniProtKB">
        <authorList>
            <consortium name="Ensembl"/>
        </authorList>
    </citation>
    <scope>IDENTIFICATION</scope>
    <source>
        <strain evidence="4">Glennie</strain>
    </source>
</reference>
<dbReference type="Proteomes" id="UP000002279">
    <property type="component" value="Unplaced"/>
</dbReference>
<protein>
    <recommendedName>
        <fullName evidence="3">CEP152 CEP63 binding coiled coil domain-containing protein</fullName>
    </recommendedName>
</protein>
<feature type="coiled-coil region" evidence="1">
    <location>
        <begin position="407"/>
        <end position="474"/>
    </location>
</feature>
<dbReference type="Ensembl" id="ENSOANT00000076318.1">
    <property type="protein sequence ID" value="ENSOANP00000036815.1"/>
    <property type="gene ID" value="ENSOANG00000012940.2"/>
</dbReference>
<feature type="coiled-coil region" evidence="1">
    <location>
        <begin position="1058"/>
        <end position="1096"/>
    </location>
</feature>
<feature type="coiled-coil region" evidence="1">
    <location>
        <begin position="635"/>
        <end position="719"/>
    </location>
</feature>
<feature type="region of interest" description="Disordered" evidence="2">
    <location>
        <begin position="1101"/>
        <end position="1124"/>
    </location>
</feature>
<feature type="coiled-coil region" evidence="1">
    <location>
        <begin position="288"/>
        <end position="381"/>
    </location>
</feature>
<dbReference type="PANTHER" id="PTHR10337:SF6">
    <property type="entry name" value="CENTROSOMAL PROTEIN OF 152 KDA"/>
    <property type="match status" value="1"/>
</dbReference>
<dbReference type="Bgee" id="ENSOANG00000012940">
    <property type="expression patterns" value="Expressed in fibroblast and 7 other cell types or tissues"/>
</dbReference>
<keyword evidence="5" id="KW-1185">Reference proteome</keyword>
<feature type="region of interest" description="Disordered" evidence="2">
    <location>
        <begin position="69"/>
        <end position="158"/>
    </location>
</feature>
<dbReference type="GO" id="GO:0005813">
    <property type="term" value="C:centrosome"/>
    <property type="evidence" value="ECO:0000318"/>
    <property type="project" value="GO_Central"/>
</dbReference>
<dbReference type="GeneTree" id="ENSGT00950000182870"/>
<reference evidence="4" key="1">
    <citation type="submission" date="2025-08" db="UniProtKB">
        <authorList>
            <consortium name="Ensembl"/>
        </authorList>
    </citation>
    <scope>IDENTIFICATION</scope>
    <source>
        <strain evidence="4">Glennie</strain>
    </source>
</reference>
<dbReference type="GO" id="GO:0007099">
    <property type="term" value="P:centriole replication"/>
    <property type="evidence" value="ECO:0000318"/>
    <property type="project" value="GO_Central"/>
</dbReference>
<feature type="compositionally biased region" description="Basic residues" evidence="2">
    <location>
        <begin position="1260"/>
        <end position="1272"/>
    </location>
</feature>
<dbReference type="InterPro" id="IPR057659">
    <property type="entry name" value="CEP152_CC"/>
</dbReference>
<gene>
    <name evidence="4" type="primary">CEP152</name>
</gene>
<dbReference type="Pfam" id="PF25769">
    <property type="entry name" value="PLK4_bind_CEP152"/>
    <property type="match status" value="1"/>
</dbReference>
<dbReference type="AlphaFoldDB" id="A0A6I8N7P0"/>
<keyword evidence="1" id="KW-0175">Coiled coil</keyword>
<dbReference type="FunCoup" id="A0A6I8N7P0">
    <property type="interactions" value="1092"/>
</dbReference>
<evidence type="ECO:0000259" key="3">
    <source>
        <dbReference type="Pfam" id="PF25770"/>
    </source>
</evidence>
<dbReference type="InParanoid" id="A0A6I8N7P0"/>
<accession>A0A6I8N7P0</accession>
<name>A0A6I8N7P0_ORNAN</name>
<feature type="region of interest" description="Disordered" evidence="2">
    <location>
        <begin position="987"/>
        <end position="1010"/>
    </location>
</feature>
<feature type="region of interest" description="Disordered" evidence="2">
    <location>
        <begin position="775"/>
        <end position="803"/>
    </location>
</feature>
<feature type="domain" description="CEP152 CEP63 binding coiled coil" evidence="3">
    <location>
        <begin position="1137"/>
        <end position="1186"/>
    </location>
</feature>